<accession>A0A6C0KRG1</accession>
<dbReference type="EMBL" id="MN740943">
    <property type="protein sequence ID" value="QHU18994.1"/>
    <property type="molecule type" value="Genomic_DNA"/>
</dbReference>
<proteinExistence type="predicted"/>
<dbReference type="AlphaFoldDB" id="A0A6C0KRG1"/>
<name>A0A6C0KRG1_9ZZZZ</name>
<sequence length="238" mass="27449">MNNTLDNFSFFFRPVPDIIHSVNNLPATTLNMPMFMDIKNDPQLLDYKFDLDNNPRLIPAVVMFYYEEKVPHDLRPENIDLEQSINGNARTFVINLVKDLIKTEINIRSNMTNQINDPDLDEEIIHGSEPGVEMQIKPSIQIAEPVPELFERSQTHNPYDLDSIPVEATIIPGASEKDFTDLPQAMQLAGKTKKRINKYKKGKKVKSKTIKTHNKKSKKSIKSKKYKKNRKTIHMKSK</sequence>
<evidence type="ECO:0000256" key="1">
    <source>
        <dbReference type="SAM" id="MobiDB-lite"/>
    </source>
</evidence>
<evidence type="ECO:0000313" key="2">
    <source>
        <dbReference type="EMBL" id="QHU18994.1"/>
    </source>
</evidence>
<feature type="region of interest" description="Disordered" evidence="1">
    <location>
        <begin position="197"/>
        <end position="238"/>
    </location>
</feature>
<reference evidence="2" key="1">
    <citation type="journal article" date="2020" name="Nature">
        <title>Giant virus diversity and host interactions through global metagenomics.</title>
        <authorList>
            <person name="Schulz F."/>
            <person name="Roux S."/>
            <person name="Paez-Espino D."/>
            <person name="Jungbluth S."/>
            <person name="Walsh D.A."/>
            <person name="Denef V.J."/>
            <person name="McMahon K.D."/>
            <person name="Konstantinidis K.T."/>
            <person name="Eloe-Fadrosh E.A."/>
            <person name="Kyrpides N.C."/>
            <person name="Woyke T."/>
        </authorList>
    </citation>
    <scope>NUCLEOTIDE SEQUENCE</scope>
    <source>
        <strain evidence="2">GVMAG-S-3300013014-104</strain>
    </source>
</reference>
<organism evidence="2">
    <name type="scientific">viral metagenome</name>
    <dbReference type="NCBI Taxonomy" id="1070528"/>
    <lineage>
        <taxon>unclassified sequences</taxon>
        <taxon>metagenomes</taxon>
        <taxon>organismal metagenomes</taxon>
    </lineage>
</organism>
<protein>
    <submittedName>
        <fullName evidence="2">Uncharacterized protein</fullName>
    </submittedName>
</protein>